<gene>
    <name evidence="2" type="ORF">COCCADRAFT_39897</name>
</gene>
<sequence>MRLPNLSAAVALLVIAVVTGPPLVGYMDGGRERDTVSLVVTRPVLLLHHGRERYSQHRLCNPRYPE</sequence>
<name>W6XX49_COCC2</name>
<evidence type="ECO:0000313" key="2">
    <source>
        <dbReference type="EMBL" id="EUC29800.1"/>
    </source>
</evidence>
<evidence type="ECO:0000256" key="1">
    <source>
        <dbReference type="SAM" id="SignalP"/>
    </source>
</evidence>
<dbReference type="GeneID" id="19149117"/>
<organism evidence="2 3">
    <name type="scientific">Cochliobolus carbonum (strain 26-R-13)</name>
    <name type="common">Maize leaf spot fungus</name>
    <name type="synonym">Bipolaris zeicola</name>
    <dbReference type="NCBI Taxonomy" id="930089"/>
    <lineage>
        <taxon>Eukaryota</taxon>
        <taxon>Fungi</taxon>
        <taxon>Dikarya</taxon>
        <taxon>Ascomycota</taxon>
        <taxon>Pezizomycotina</taxon>
        <taxon>Dothideomycetes</taxon>
        <taxon>Pleosporomycetidae</taxon>
        <taxon>Pleosporales</taxon>
        <taxon>Pleosporineae</taxon>
        <taxon>Pleosporaceae</taxon>
        <taxon>Bipolaris</taxon>
    </lineage>
</organism>
<reference evidence="2 3" key="1">
    <citation type="journal article" date="2013" name="PLoS Genet.">
        <title>Comparative genome structure, secondary metabolite, and effector coding capacity across Cochliobolus pathogens.</title>
        <authorList>
            <person name="Condon B.J."/>
            <person name="Leng Y."/>
            <person name="Wu D."/>
            <person name="Bushley K.E."/>
            <person name="Ohm R.A."/>
            <person name="Otillar R."/>
            <person name="Martin J."/>
            <person name="Schackwitz W."/>
            <person name="Grimwood J."/>
            <person name="MohdZainudin N."/>
            <person name="Xue C."/>
            <person name="Wang R."/>
            <person name="Manning V.A."/>
            <person name="Dhillon B."/>
            <person name="Tu Z.J."/>
            <person name="Steffenson B.J."/>
            <person name="Salamov A."/>
            <person name="Sun H."/>
            <person name="Lowry S."/>
            <person name="LaButti K."/>
            <person name="Han J."/>
            <person name="Copeland A."/>
            <person name="Lindquist E."/>
            <person name="Barry K."/>
            <person name="Schmutz J."/>
            <person name="Baker S.E."/>
            <person name="Ciuffetti L.M."/>
            <person name="Grigoriev I.V."/>
            <person name="Zhong S."/>
            <person name="Turgeon B.G."/>
        </authorList>
    </citation>
    <scope>NUCLEOTIDE SEQUENCE [LARGE SCALE GENOMIC DNA]</scope>
    <source>
        <strain evidence="2 3">26-R-13</strain>
    </source>
</reference>
<dbReference type="RefSeq" id="XP_007715913.1">
    <property type="nucleotide sequence ID" value="XM_007717723.1"/>
</dbReference>
<dbReference type="EMBL" id="KI964729">
    <property type="protein sequence ID" value="EUC29800.1"/>
    <property type="molecule type" value="Genomic_DNA"/>
</dbReference>
<proteinExistence type="predicted"/>
<dbReference type="Proteomes" id="UP000053841">
    <property type="component" value="Unassembled WGS sequence"/>
</dbReference>
<protein>
    <submittedName>
        <fullName evidence="2">Uncharacterized protein</fullName>
    </submittedName>
</protein>
<keyword evidence="1" id="KW-0732">Signal</keyword>
<keyword evidence="3" id="KW-1185">Reference proteome</keyword>
<dbReference type="AlphaFoldDB" id="W6XX49"/>
<feature type="chain" id="PRO_5004885837" evidence="1">
    <location>
        <begin position="21"/>
        <end position="66"/>
    </location>
</feature>
<dbReference type="OrthoDB" id="3693684at2759"/>
<dbReference type="HOGENOM" id="CLU_2654305_0_0_1"/>
<evidence type="ECO:0000313" key="3">
    <source>
        <dbReference type="Proteomes" id="UP000053841"/>
    </source>
</evidence>
<dbReference type="KEGG" id="bze:COCCADRAFT_39897"/>
<feature type="signal peptide" evidence="1">
    <location>
        <begin position="1"/>
        <end position="20"/>
    </location>
</feature>
<accession>W6XX49</accession>